<sequence length="172" mass="19570">MIAITGTPGTGKSTVAEILRKRGYVVLSVNEIAEKFGCIEEEEDGVKIVDLECLEKVEVDADFVEGHLSHHLNAKTVIVLRCRPDVLYERLVKKGWSEEKIRENVEAELIDYILVEALEKHDDVHEIDTTNLTPEEVADKIEEILRGKKYPPGKIDWISELSDSIDKYIRKL</sequence>
<dbReference type="EC" id="2.7.4.3" evidence="7"/>
<dbReference type="InterPro" id="IPR020618">
    <property type="entry name" value="Adenyl_kinase_AK6"/>
</dbReference>
<dbReference type="OrthoDB" id="8730at2157"/>
<reference evidence="9" key="1">
    <citation type="submission" date="2010-02" db="EMBL/GenBank/DDBJ databases">
        <title>Complete sequence of Ferroglobus placidus DSM 10642.</title>
        <authorList>
            <consortium name="US DOE Joint Genome Institute"/>
            <person name="Lucas S."/>
            <person name="Copeland A."/>
            <person name="Lapidus A."/>
            <person name="Cheng J.-F."/>
            <person name="Bruce D."/>
            <person name="Goodwin L."/>
            <person name="Pitluck S."/>
            <person name="Saunders E."/>
            <person name="Brettin T."/>
            <person name="Detter J.C."/>
            <person name="Han C."/>
            <person name="Tapia R."/>
            <person name="Larimer F."/>
            <person name="Land M."/>
            <person name="Hauser L."/>
            <person name="Kyrpides N."/>
            <person name="Ivanova N."/>
            <person name="Holmes D."/>
            <person name="Lovley D."/>
            <person name="Kyrpides N."/>
            <person name="Anderson I.J."/>
            <person name="Woyke T."/>
        </authorList>
    </citation>
    <scope>NUCLEOTIDE SEQUENCE [LARGE SCALE GENOMIC DNA]</scope>
    <source>
        <strain evidence="9">DSM 10642 / AEDII12DO</strain>
    </source>
</reference>
<evidence type="ECO:0000256" key="4">
    <source>
        <dbReference type="ARBA" id="ARBA00022741"/>
    </source>
</evidence>
<evidence type="ECO:0000256" key="1">
    <source>
        <dbReference type="ARBA" id="ARBA00022517"/>
    </source>
</evidence>
<dbReference type="SUPFAM" id="SSF52540">
    <property type="entry name" value="P-loop containing nucleoside triphosphate hydrolases"/>
    <property type="match status" value="1"/>
</dbReference>
<comment type="caution">
    <text evidence="7">Lacks conserved residue(s) required for the propagation of feature annotation.</text>
</comment>
<comment type="catalytic activity">
    <reaction evidence="7">
        <text>ATP + H2O = ADP + phosphate + H(+)</text>
        <dbReference type="Rhea" id="RHEA:13065"/>
        <dbReference type="ChEBI" id="CHEBI:15377"/>
        <dbReference type="ChEBI" id="CHEBI:15378"/>
        <dbReference type="ChEBI" id="CHEBI:30616"/>
        <dbReference type="ChEBI" id="CHEBI:43474"/>
        <dbReference type="ChEBI" id="CHEBI:456216"/>
    </reaction>
</comment>
<dbReference type="PANTHER" id="PTHR12595:SF0">
    <property type="entry name" value="ADENYLATE KINASE ISOENZYME 6"/>
    <property type="match status" value="1"/>
</dbReference>
<evidence type="ECO:0000256" key="2">
    <source>
        <dbReference type="ARBA" id="ARBA00022552"/>
    </source>
</evidence>
<dbReference type="HAMAP" id="MF_00039">
    <property type="entry name" value="Adenylate_kinase_AK6"/>
    <property type="match status" value="1"/>
</dbReference>
<dbReference type="GO" id="GO:0004017">
    <property type="term" value="F:AMP kinase activity"/>
    <property type="evidence" value="ECO:0007669"/>
    <property type="project" value="UniProtKB-UniRule"/>
</dbReference>
<keyword evidence="5 7" id="KW-0418">Kinase</keyword>
<dbReference type="GeneID" id="8779150"/>
<comment type="catalytic activity">
    <reaction evidence="7">
        <text>AMP + ATP = 2 ADP</text>
        <dbReference type="Rhea" id="RHEA:12973"/>
        <dbReference type="ChEBI" id="CHEBI:30616"/>
        <dbReference type="ChEBI" id="CHEBI:456215"/>
        <dbReference type="ChEBI" id="CHEBI:456216"/>
        <dbReference type="EC" id="2.7.4.3"/>
    </reaction>
</comment>
<evidence type="ECO:0000313" key="8">
    <source>
        <dbReference type="EMBL" id="ADC65777.1"/>
    </source>
</evidence>
<feature type="binding site" evidence="7">
    <location>
        <position position="9"/>
    </location>
    <ligand>
        <name>ATP</name>
        <dbReference type="ChEBI" id="CHEBI:30616"/>
    </ligand>
</feature>
<evidence type="ECO:0000256" key="5">
    <source>
        <dbReference type="ARBA" id="ARBA00022777"/>
    </source>
</evidence>
<dbReference type="EMBL" id="CP001899">
    <property type="protein sequence ID" value="ADC65777.1"/>
    <property type="molecule type" value="Genomic_DNA"/>
</dbReference>
<feature type="binding site" evidence="7">
    <location>
        <position position="14"/>
    </location>
    <ligand>
        <name>ATP</name>
        <dbReference type="ChEBI" id="CHEBI:30616"/>
    </ligand>
</feature>
<keyword evidence="4 7" id="KW-0547">Nucleotide-binding</keyword>
<accession>D3RZ64</accession>
<dbReference type="PANTHER" id="PTHR12595">
    <property type="entry name" value="POS9-ACTIVATING FACTOR FAP7-RELATED"/>
    <property type="match status" value="1"/>
</dbReference>
<dbReference type="GO" id="GO:0042274">
    <property type="term" value="P:ribosomal small subunit biogenesis"/>
    <property type="evidence" value="ECO:0007669"/>
    <property type="project" value="UniProtKB-UniRule"/>
</dbReference>
<dbReference type="RefSeq" id="WP_012966117.1">
    <property type="nucleotide sequence ID" value="NC_013849.1"/>
</dbReference>
<dbReference type="PaxDb" id="589924-Ferp_1629"/>
<dbReference type="Pfam" id="PF13238">
    <property type="entry name" value="AAA_18"/>
    <property type="match status" value="1"/>
</dbReference>
<evidence type="ECO:0000313" key="9">
    <source>
        <dbReference type="Proteomes" id="UP000002613"/>
    </source>
</evidence>
<dbReference type="Proteomes" id="UP000002613">
    <property type="component" value="Chromosome"/>
</dbReference>
<dbReference type="InterPro" id="IPR027417">
    <property type="entry name" value="P-loop_NTPase"/>
</dbReference>
<dbReference type="eggNOG" id="arCOG01038">
    <property type="taxonomic scope" value="Archaea"/>
</dbReference>
<keyword evidence="2 7" id="KW-0698">rRNA processing</keyword>
<evidence type="ECO:0000256" key="6">
    <source>
        <dbReference type="ARBA" id="ARBA00022840"/>
    </source>
</evidence>
<keyword evidence="6 7" id="KW-0067">ATP-binding</keyword>
<evidence type="ECO:0000256" key="7">
    <source>
        <dbReference type="HAMAP-Rule" id="MF_00039"/>
    </source>
</evidence>
<dbReference type="KEGG" id="fpl:Ferp_1629"/>
<dbReference type="Gene3D" id="3.40.50.300">
    <property type="entry name" value="P-loop containing nucleotide triphosphate hydrolases"/>
    <property type="match status" value="1"/>
</dbReference>
<comment type="subunit">
    <text evidence="7">Interacts with uS11. Not a structural component of 40S pre-ribosomes, but transiently interacts with them by binding to uS11.</text>
</comment>
<dbReference type="GO" id="GO:0005524">
    <property type="term" value="F:ATP binding"/>
    <property type="evidence" value="ECO:0007669"/>
    <property type="project" value="UniProtKB-UniRule"/>
</dbReference>
<dbReference type="HOGENOM" id="CLU_079096_0_1_2"/>
<keyword evidence="3 7" id="KW-0808">Transferase</keyword>
<dbReference type="STRING" id="589924.Ferp_1629"/>
<dbReference type="AlphaFoldDB" id="D3RZ64"/>
<organism evidence="8 9">
    <name type="scientific">Ferroglobus placidus (strain DSM 10642 / AEDII12DO)</name>
    <dbReference type="NCBI Taxonomy" id="589924"/>
    <lineage>
        <taxon>Archaea</taxon>
        <taxon>Methanobacteriati</taxon>
        <taxon>Methanobacteriota</taxon>
        <taxon>Archaeoglobi</taxon>
        <taxon>Archaeoglobales</taxon>
        <taxon>Archaeoglobaceae</taxon>
        <taxon>Ferroglobus</taxon>
    </lineage>
</organism>
<gene>
    <name evidence="8" type="ordered locus">Ferp_1629</name>
</gene>
<feature type="binding site" evidence="7">
    <location>
        <position position="13"/>
    </location>
    <ligand>
        <name>ATP</name>
        <dbReference type="ChEBI" id="CHEBI:30616"/>
    </ligand>
</feature>
<dbReference type="GO" id="GO:0006364">
    <property type="term" value="P:rRNA processing"/>
    <property type="evidence" value="ECO:0007669"/>
    <property type="project" value="UniProtKB-KW"/>
</dbReference>
<evidence type="ECO:0000256" key="3">
    <source>
        <dbReference type="ARBA" id="ARBA00022679"/>
    </source>
</evidence>
<dbReference type="GO" id="GO:0016887">
    <property type="term" value="F:ATP hydrolysis activity"/>
    <property type="evidence" value="ECO:0007669"/>
    <property type="project" value="InterPro"/>
</dbReference>
<feature type="binding site" evidence="7">
    <location>
        <position position="11"/>
    </location>
    <ligand>
        <name>ATP</name>
        <dbReference type="ChEBI" id="CHEBI:30616"/>
    </ligand>
</feature>
<comment type="similarity">
    <text evidence="7">Belongs to the adenylate kinase family. AK6 subfamily.</text>
</comment>
<keyword evidence="9" id="KW-1185">Reference proteome</keyword>
<feature type="binding site" evidence="7">
    <location>
        <position position="12"/>
    </location>
    <ligand>
        <name>ATP</name>
        <dbReference type="ChEBI" id="CHEBI:30616"/>
    </ligand>
</feature>
<proteinExistence type="inferred from homology"/>
<name>D3RZ64_FERPA</name>
<reference evidence="8 9" key="2">
    <citation type="journal article" date="2011" name="Stand. Genomic Sci.">
        <title>Complete genome sequence of Ferroglobus placidus AEDII12DO.</title>
        <authorList>
            <person name="Anderson I."/>
            <person name="Risso C."/>
            <person name="Holmes D."/>
            <person name="Lucas S."/>
            <person name="Copeland A."/>
            <person name="Lapidus A."/>
            <person name="Cheng J.F."/>
            <person name="Bruce D."/>
            <person name="Goodwin L."/>
            <person name="Pitluck S."/>
            <person name="Saunders E."/>
            <person name="Brettin T."/>
            <person name="Detter J.C."/>
            <person name="Han C."/>
            <person name="Tapia R."/>
            <person name="Larimer F."/>
            <person name="Land M."/>
            <person name="Hauser L."/>
            <person name="Woyke T."/>
            <person name="Lovley D."/>
            <person name="Kyrpides N."/>
            <person name="Ivanova N."/>
        </authorList>
    </citation>
    <scope>NUCLEOTIDE SEQUENCE [LARGE SCALE GENOMIC DNA]</scope>
    <source>
        <strain evidence="9">DSM 10642 / AEDII12DO</strain>
    </source>
</reference>
<comment type="function">
    <text evidence="7">Broad-specificity nucleoside monophosphate (NMP) kinase that catalyzes the reversible transfer of the terminal phosphate group between nucleoside triphosphates and monophosphates. Has also ATPase activity. Involved in the late maturation steps of the 30S ribosomal particles, specifically 16S rRNA maturation. While NMP activity is not required for ribosome maturation, ATPase activity is. Associates transiently with small ribosomal subunit protein uS11. ATP hydrolysis breaks the interaction with uS11. May temporarily remove uS11 from the ribosome to enable a conformational change of the ribosomal RNA that is needed for the final maturation step of the small ribosomal subunit.</text>
</comment>
<keyword evidence="1 7" id="KW-0690">Ribosome biogenesis</keyword>
<protein>
    <recommendedName>
        <fullName evidence="7">Putative adenylate kinase</fullName>
        <shortName evidence="7">AK</shortName>
        <ecNumber evidence="7">2.7.4.3</ecNumber>
    </recommendedName>
    <alternativeName>
        <fullName evidence="7">ATP-AMP transphosphorylase</fullName>
    </alternativeName>
</protein>
<feature type="region of interest" description="LID" evidence="7">
    <location>
        <begin position="93"/>
        <end position="103"/>
    </location>
</feature>